<evidence type="ECO:0000313" key="1">
    <source>
        <dbReference type="EMBL" id="MDT0576983.1"/>
    </source>
</evidence>
<comment type="caution">
    <text evidence="1">The sequence shown here is derived from an EMBL/GenBank/DDBJ whole genome shotgun (WGS) entry which is preliminary data.</text>
</comment>
<dbReference type="RefSeq" id="WP_311341558.1">
    <property type="nucleotide sequence ID" value="NZ_JAVRHS010000014.1"/>
</dbReference>
<protein>
    <submittedName>
        <fullName evidence="1">Uncharacterized protein</fullName>
    </submittedName>
</protein>
<sequence length="179" mass="19510">MGEEINMHQAISASTVFIKMFRRWSAADDLETCRTTAMRAVCQDLGCTGIGCADIAAVACASLFELVEAHIGRRLTPECCCSLACSTDEAALLMLLHYAQNPHDRSAGQAKSHDLSAAIGWAAWAVRRELGIGMDRSRDIWPAAELNYAERSKQLMVGPFRANRGHYPAQHMSAVANAK</sequence>
<proteinExistence type="predicted"/>
<reference evidence="1 2" key="1">
    <citation type="submission" date="2023-09" db="EMBL/GenBank/DDBJ databases">
        <authorList>
            <person name="Rey-Velasco X."/>
        </authorList>
    </citation>
    <scope>NUCLEOTIDE SEQUENCE [LARGE SCALE GENOMIC DNA]</scope>
    <source>
        <strain evidence="1 2">F390</strain>
    </source>
</reference>
<dbReference type="EMBL" id="JAVRHS010000014">
    <property type="protein sequence ID" value="MDT0576983.1"/>
    <property type="molecule type" value="Genomic_DNA"/>
</dbReference>
<accession>A0ABU2ZK55</accession>
<name>A0ABU2ZK55_9SPHN</name>
<organism evidence="1 2">
    <name type="scientific">Croceicoccus esteveae</name>
    <dbReference type="NCBI Taxonomy" id="3075597"/>
    <lineage>
        <taxon>Bacteria</taxon>
        <taxon>Pseudomonadati</taxon>
        <taxon>Pseudomonadota</taxon>
        <taxon>Alphaproteobacteria</taxon>
        <taxon>Sphingomonadales</taxon>
        <taxon>Erythrobacteraceae</taxon>
        <taxon>Croceicoccus</taxon>
    </lineage>
</organism>
<evidence type="ECO:0000313" key="2">
    <source>
        <dbReference type="Proteomes" id="UP001259803"/>
    </source>
</evidence>
<dbReference type="Proteomes" id="UP001259803">
    <property type="component" value="Unassembled WGS sequence"/>
</dbReference>
<keyword evidence="2" id="KW-1185">Reference proteome</keyword>
<gene>
    <name evidence="1" type="ORF">RM533_12475</name>
</gene>